<keyword evidence="3 6" id="KW-0963">Cytoplasm</keyword>
<evidence type="ECO:0000256" key="2">
    <source>
        <dbReference type="ARBA" id="ARBA00006086"/>
    </source>
</evidence>
<dbReference type="PANTHER" id="PTHR12747">
    <property type="entry name" value="ELONGATOR COMPLEX PROTEIN 1"/>
    <property type="match status" value="1"/>
</dbReference>
<feature type="domain" description="ELP1 TPR" evidence="10">
    <location>
        <begin position="898"/>
        <end position="1058"/>
    </location>
</feature>
<evidence type="ECO:0000256" key="1">
    <source>
        <dbReference type="ARBA" id="ARBA00005043"/>
    </source>
</evidence>
<evidence type="ECO:0000313" key="13">
    <source>
        <dbReference type="EMBL" id="KIW05416.1"/>
    </source>
</evidence>
<dbReference type="GO" id="GO:0033588">
    <property type="term" value="C:elongator holoenzyme complex"/>
    <property type="evidence" value="ECO:0007669"/>
    <property type="project" value="InterPro"/>
</dbReference>
<dbReference type="PIRSF" id="PIRSF017233">
    <property type="entry name" value="IKAP"/>
    <property type="match status" value="1"/>
</dbReference>
<dbReference type="Pfam" id="PF23925">
    <property type="entry name" value="A-sol_ELP1"/>
    <property type="match status" value="1"/>
</dbReference>
<evidence type="ECO:0000256" key="5">
    <source>
        <dbReference type="ARBA" id="ARBA00029535"/>
    </source>
</evidence>
<dbReference type="UniPathway" id="UPA00988"/>
<dbReference type="GO" id="GO:0000049">
    <property type="term" value="F:tRNA binding"/>
    <property type="evidence" value="ECO:0007669"/>
    <property type="project" value="TreeGrafter"/>
</dbReference>
<dbReference type="VEuPathDB" id="FungiDB:PV09_03927"/>
<feature type="domain" description="ELP1 first N-terminal beta-propeller" evidence="8">
    <location>
        <begin position="1"/>
        <end position="365"/>
    </location>
</feature>
<evidence type="ECO:0000259" key="10">
    <source>
        <dbReference type="Pfam" id="PF23878"/>
    </source>
</evidence>
<keyword evidence="6" id="KW-0539">Nucleus</keyword>
<accession>A0A0D1XRV0</accession>
<dbReference type="InterPro" id="IPR056169">
    <property type="entry name" value="HB_ELP1"/>
</dbReference>
<comment type="subcellular location">
    <subcellularLocation>
        <location evidence="6">Cytoplasm</location>
    </subcellularLocation>
    <subcellularLocation>
        <location evidence="6">Nucleus</location>
    </subcellularLocation>
</comment>
<gene>
    <name evidence="13" type="ORF">PV09_03927</name>
</gene>
<proteinExistence type="inferred from homology"/>
<keyword evidence="4" id="KW-0819">tRNA processing</keyword>
<feature type="domain" description="ELP1 three-helical bundle" evidence="12">
    <location>
        <begin position="1068"/>
        <end position="1247"/>
    </location>
</feature>
<evidence type="ECO:0000256" key="3">
    <source>
        <dbReference type="ARBA" id="ARBA00022490"/>
    </source>
</evidence>
<dbReference type="SUPFAM" id="SSF50978">
    <property type="entry name" value="WD40 repeat-like"/>
    <property type="match status" value="1"/>
</dbReference>
<dbReference type="Pfam" id="PF23936">
    <property type="entry name" value="HB_ELP1"/>
    <property type="match status" value="1"/>
</dbReference>
<evidence type="ECO:0000259" key="8">
    <source>
        <dbReference type="Pfam" id="PF04762"/>
    </source>
</evidence>
<dbReference type="GO" id="GO:0005634">
    <property type="term" value="C:nucleus"/>
    <property type="evidence" value="ECO:0007669"/>
    <property type="project" value="UniProtKB-SubCell"/>
</dbReference>
<dbReference type="RefSeq" id="XP_016215285.1">
    <property type="nucleotide sequence ID" value="XM_016357196.1"/>
</dbReference>
<evidence type="ECO:0000259" key="11">
    <source>
        <dbReference type="Pfam" id="PF23925"/>
    </source>
</evidence>
<name>A0A0D1XRV0_9PEZI</name>
<comment type="function">
    <text evidence="6">Component of the elongator complex which is required for multiple tRNA modifications, including mcm5U (5-methoxycarbonylmethyl uridine), mcm5s2U (5-methoxycarbonylmethyl-2-thiouridine), and ncm5U (5-carbamoylmethyl uridine). The elongator complex catalyzes formation of carboxymethyluridine in the wobble base at position 34 in tRNAs.</text>
</comment>
<evidence type="ECO:0000259" key="12">
    <source>
        <dbReference type="Pfam" id="PF23936"/>
    </source>
</evidence>
<dbReference type="FunCoup" id="A0A0D1XRV0">
    <property type="interactions" value="1028"/>
</dbReference>
<evidence type="ECO:0000256" key="7">
    <source>
        <dbReference type="SAM" id="MobiDB-lite"/>
    </source>
</evidence>
<comment type="pathway">
    <text evidence="1">tRNA modification; 5-methoxycarbonylmethyl-2-thiouridine-tRNA biosynthesis.</text>
</comment>
<dbReference type="GO" id="GO:0005829">
    <property type="term" value="C:cytosol"/>
    <property type="evidence" value="ECO:0007669"/>
    <property type="project" value="TreeGrafter"/>
</dbReference>
<dbReference type="SUPFAM" id="SSF82171">
    <property type="entry name" value="DPP6 N-terminal domain-like"/>
    <property type="match status" value="1"/>
</dbReference>
<dbReference type="Proteomes" id="UP000053259">
    <property type="component" value="Unassembled WGS sequence"/>
</dbReference>
<dbReference type="Pfam" id="PF04762">
    <property type="entry name" value="Beta-prop_ELP1_1st"/>
    <property type="match status" value="1"/>
</dbReference>
<dbReference type="InterPro" id="IPR056167">
    <property type="entry name" value="A-sol_ELP1"/>
</dbReference>
<evidence type="ECO:0000313" key="14">
    <source>
        <dbReference type="Proteomes" id="UP000053259"/>
    </source>
</evidence>
<dbReference type="InterPro" id="IPR006849">
    <property type="entry name" value="Elp1"/>
</dbReference>
<evidence type="ECO:0000256" key="4">
    <source>
        <dbReference type="ARBA" id="ARBA00022694"/>
    </source>
</evidence>
<dbReference type="OrthoDB" id="40048at2759"/>
<reference evidence="13 14" key="1">
    <citation type="submission" date="2015-01" db="EMBL/GenBank/DDBJ databases">
        <title>The Genome Sequence of Ochroconis gallopava CBS43764.</title>
        <authorList>
            <consortium name="The Broad Institute Genomics Platform"/>
            <person name="Cuomo C."/>
            <person name="de Hoog S."/>
            <person name="Gorbushina A."/>
            <person name="Stielow B."/>
            <person name="Teixiera M."/>
            <person name="Abouelleil A."/>
            <person name="Chapman S.B."/>
            <person name="Priest M."/>
            <person name="Young S.K."/>
            <person name="Wortman J."/>
            <person name="Nusbaum C."/>
            <person name="Birren B."/>
        </authorList>
    </citation>
    <scope>NUCLEOTIDE SEQUENCE [LARGE SCALE GENOMIC DNA]</scope>
    <source>
        <strain evidence="13 14">CBS 43764</strain>
    </source>
</reference>
<evidence type="ECO:0000259" key="9">
    <source>
        <dbReference type="Pfam" id="PF23797"/>
    </source>
</evidence>
<dbReference type="Pfam" id="PF23878">
    <property type="entry name" value="TPR_ELP1"/>
    <property type="match status" value="1"/>
</dbReference>
<dbReference type="InterPro" id="IPR056166">
    <property type="entry name" value="TPR_ELP1"/>
</dbReference>
<dbReference type="Gene3D" id="2.130.10.10">
    <property type="entry name" value="YVTN repeat-like/Quinoprotein amine dehydrogenase"/>
    <property type="match status" value="1"/>
</dbReference>
<dbReference type="InterPro" id="IPR015943">
    <property type="entry name" value="WD40/YVTN_repeat-like_dom_sf"/>
</dbReference>
<dbReference type="InterPro" id="IPR036322">
    <property type="entry name" value="WD40_repeat_dom_sf"/>
</dbReference>
<dbReference type="STRING" id="253628.A0A0D1XRV0"/>
<protein>
    <recommendedName>
        <fullName evidence="5 6">Elongator complex protein 1</fullName>
    </recommendedName>
</protein>
<feature type="region of interest" description="Disordered" evidence="7">
    <location>
        <begin position="1157"/>
        <end position="1182"/>
    </location>
</feature>
<dbReference type="InParanoid" id="A0A0D1XRV0"/>
<comment type="similarity">
    <text evidence="2 6">Belongs to the ELP1/IKA1 family.</text>
</comment>
<dbReference type="InterPro" id="IPR056164">
    <property type="entry name" value="Beta-prop_ELP1_1st"/>
</dbReference>
<organism evidence="13 14">
    <name type="scientific">Verruconis gallopava</name>
    <dbReference type="NCBI Taxonomy" id="253628"/>
    <lineage>
        <taxon>Eukaryota</taxon>
        <taxon>Fungi</taxon>
        <taxon>Dikarya</taxon>
        <taxon>Ascomycota</taxon>
        <taxon>Pezizomycotina</taxon>
        <taxon>Dothideomycetes</taxon>
        <taxon>Pleosporomycetidae</taxon>
        <taxon>Venturiales</taxon>
        <taxon>Sympoventuriaceae</taxon>
        <taxon>Verruconis</taxon>
    </lineage>
</organism>
<evidence type="ECO:0000256" key="6">
    <source>
        <dbReference type="PIRNR" id="PIRNR017233"/>
    </source>
</evidence>
<keyword evidence="14" id="KW-1185">Reference proteome</keyword>
<dbReference type="GO" id="GO:0002926">
    <property type="term" value="P:tRNA wobble base 5-methoxycarbonylmethyl-2-thiouridinylation"/>
    <property type="evidence" value="ECO:0007669"/>
    <property type="project" value="TreeGrafter"/>
</dbReference>
<dbReference type="GeneID" id="27311900"/>
<feature type="domain" description="ELP1 N-terminal second beta-propeller" evidence="9">
    <location>
        <begin position="403"/>
        <end position="658"/>
    </location>
</feature>
<dbReference type="Gene3D" id="1.25.40.470">
    <property type="match status" value="1"/>
</dbReference>
<dbReference type="HOGENOM" id="CLU_001477_0_1_1"/>
<dbReference type="EMBL" id="KN847538">
    <property type="protein sequence ID" value="KIW05416.1"/>
    <property type="molecule type" value="Genomic_DNA"/>
</dbReference>
<dbReference type="InterPro" id="IPR056165">
    <property type="entry name" value="Beta-prop_ELP1_2nd"/>
</dbReference>
<sequence>MRNLRNIARTAVRFANETPLPLTAATWDTSSESLVCAFGPSESQHSIELRRTASFDSENGNKSTSIAEWDAQCPNPELPCDKILDIHYFADTAVICLVLLGGDIVIVRESPLPGEELLEIVGSVDAGLAAAAWSPDEELLVLVTNDENVLCMSRDFETVSETRFDRADVSLSKHVNVGWGKKETQFLGKRARALKDPTMPEKVDEGRLSEYDDKATRITWRGDGQYFAINAVESGVRRLMRVYSREGVLDSVSEPVDFFEGPLSWRPAGNIIAGVKRLEDGAEIIFFERNGLRHGEFRLRMTKDELIESGGVRALHWNVDSTVLAVCFADRVQLWTMGNYHYYLKQEIRLPETHAKVEGLSWHPEKPLRLAIFGSDQSYLVDFAFAVAKGSTCAPHDYGTVAVIDGKFVKITPLRMANVPPPMALHELKLEDNVIDVAINSQESKIHVLTARGMSTWNYVITAKGFNEPELQCSSDWETDNGVAIQVAVLNGRPVILAYGAMHDHTTLWKLPQNNGAWELLDVGSRNISLVGNSIDYQVLFAATTNGVVLGMDSDMPNPTPRTITALPKPCPWIEVVMVGDEEIVFGLTYSGNLYAKHQLLASNCTSYLVTPAHLIFTTTHHLLQFVHLDSVENLELPPNEPETDERCRAVERGARIVTAMPTGYSVVLQMPRGNLETIYPRAMVLAGIRKSIEEKKYKKAFLACRNQRVDMNILHDHAPEQFMSSVGLFLDQLKKVEYIDLFLSQLRDEDVTKTMYRETIQRKHVVKSNHSAAETKPEGELTPKSKTNRICDALLEQLQSRKATNLQNIITANVCKSPPDLEGGLKVVSKLKQEDEEIAEKAAEHICFLADVNQLYDTALGMYDLELALLIAQQSQKDPKEYIPYLQGLQNMGPLRRRFTIDDDLGRRRRAIESLHAMDDFDEVQKYAEKHELYSTAIELYKYKPERLKALMKLYADFLSSRNRFVEAGVAYEFLQDYASAIPAYKQAQRWREALSCASLLPLPDSELKDLAESLAEGLIESKEYQNAATIYLDYLSNVGEAARQLCKAYLFADAQRLVGLHRQQELLESVIDPGLIDGFTSTTELLADCKSQLQAQVPRLRELRQKKEQDPLAFYAGDAAVGDGPDVLDNVSIAPTDATTSGGTFMTRYTGLTNGTLNTQTTRKTSKNRRREERKRARGKKGSVYEAEYLVNSIGRLIERVNGTGEEVARLVEGLVRRGMREQAVAVEKAMVDVVAMCEAVVPEVWEIKQKTAEEEDREPKGADAVFLDMIEGGGKREPPMVKSFARLSLIGL</sequence>
<dbReference type="PANTHER" id="PTHR12747:SF0">
    <property type="entry name" value="ELONGATOR COMPLEX PROTEIN 1"/>
    <property type="match status" value="1"/>
</dbReference>
<dbReference type="Pfam" id="PF23797">
    <property type="entry name" value="Beta-prop_ELP1_2nd"/>
    <property type="match status" value="1"/>
</dbReference>
<feature type="domain" description="ELP1 alpha-solenoid" evidence="11">
    <location>
        <begin position="682"/>
        <end position="890"/>
    </location>
</feature>